<evidence type="ECO:0000259" key="3">
    <source>
        <dbReference type="Pfam" id="PF04608"/>
    </source>
</evidence>
<keyword evidence="1 2" id="KW-0812">Transmembrane</keyword>
<comment type="caution">
    <text evidence="4">The sequence shown here is derived from an EMBL/GenBank/DDBJ whole genome shotgun (WGS) entry which is preliminary data.</text>
</comment>
<keyword evidence="1" id="KW-0443">Lipid metabolism</keyword>
<organism evidence="4 5">
    <name type="scientific">alpha proteobacterium IMCC14465</name>
    <dbReference type="NCBI Taxonomy" id="1220535"/>
    <lineage>
        <taxon>Bacteria</taxon>
        <taxon>Pseudomonadati</taxon>
        <taxon>Pseudomonadota</taxon>
        <taxon>Alphaproteobacteria</taxon>
        <taxon>PS1 clade</taxon>
    </lineage>
</organism>
<proteinExistence type="predicted"/>
<keyword evidence="1" id="KW-0595">Phospholipid degradation</keyword>
<dbReference type="UniPathway" id="UPA00084">
    <property type="reaction ID" value="UER00504"/>
</dbReference>
<dbReference type="eggNOG" id="COG1267">
    <property type="taxonomic scope" value="Bacteria"/>
</dbReference>
<comment type="pathway">
    <text evidence="1">Phospholipid metabolism; phosphatidylglycerol biosynthesis; phosphatidylglycerol from CDP-diacylglycerol: step 2/2.</text>
</comment>
<keyword evidence="2" id="KW-1133">Transmembrane helix</keyword>
<dbReference type="GO" id="GO:0006655">
    <property type="term" value="P:phosphatidylglycerol biosynthetic process"/>
    <property type="evidence" value="ECO:0007669"/>
    <property type="project" value="UniProtKB-UniPathway"/>
</dbReference>
<dbReference type="PANTHER" id="PTHR36305">
    <property type="entry name" value="PHOSPHATIDYLGLYCEROPHOSPHATASE A"/>
    <property type="match status" value="1"/>
</dbReference>
<evidence type="ECO:0000256" key="2">
    <source>
        <dbReference type="SAM" id="Phobius"/>
    </source>
</evidence>
<keyword evidence="1" id="KW-0479">Metal-binding</keyword>
<accession>J9DJS8</accession>
<keyword evidence="1" id="KW-0442">Lipid degradation</keyword>
<gene>
    <name evidence="4" type="ORF">IMCC14465_00150</name>
</gene>
<protein>
    <recommendedName>
        <fullName evidence="1">Phosphatidylglycerophosphatase A</fullName>
        <ecNumber evidence="1">3.1.3.27</ecNumber>
    </recommendedName>
    <alternativeName>
        <fullName evidence="1">Phosphatidylglycerolphosphate phosphatase A</fullName>
    </alternativeName>
</protein>
<dbReference type="SUPFAM" id="SSF101307">
    <property type="entry name" value="YutG-like"/>
    <property type="match status" value="1"/>
</dbReference>
<keyword evidence="1" id="KW-1208">Phospholipid metabolism</keyword>
<comment type="catalytic activity">
    <reaction evidence="1">
        <text>a 1,2-diacyl-sn-glycero-3-phospho-(1'-sn-glycero-3'-phosphate) + H2O = a 1,2-diacyl-sn-glycero-3-phospho-(1'-sn-glycerol) + phosphate</text>
        <dbReference type="Rhea" id="RHEA:33751"/>
        <dbReference type="ChEBI" id="CHEBI:15377"/>
        <dbReference type="ChEBI" id="CHEBI:43474"/>
        <dbReference type="ChEBI" id="CHEBI:60110"/>
        <dbReference type="ChEBI" id="CHEBI:64716"/>
        <dbReference type="EC" id="3.1.3.27"/>
    </reaction>
</comment>
<dbReference type="InterPro" id="IPR036681">
    <property type="entry name" value="PgpA-like_sf"/>
</dbReference>
<comment type="cofactor">
    <cofactor evidence="1">
        <name>Mg(2+)</name>
        <dbReference type="ChEBI" id="CHEBI:18420"/>
    </cofactor>
</comment>
<dbReference type="EMBL" id="ALYF01000001">
    <property type="protein sequence ID" value="EJW22176.1"/>
    <property type="molecule type" value="Genomic_DNA"/>
</dbReference>
<keyword evidence="1" id="KW-0460">Magnesium</keyword>
<dbReference type="CDD" id="cd06971">
    <property type="entry name" value="PgpA"/>
    <property type="match status" value="1"/>
</dbReference>
<dbReference type="Proteomes" id="UP000004836">
    <property type="component" value="Unassembled WGS sequence"/>
</dbReference>
<dbReference type="GO" id="GO:0009395">
    <property type="term" value="P:phospholipid catabolic process"/>
    <property type="evidence" value="ECO:0007669"/>
    <property type="project" value="UniProtKB-KW"/>
</dbReference>
<dbReference type="EC" id="3.1.3.27" evidence="1"/>
<dbReference type="PANTHER" id="PTHR36305:SF1">
    <property type="entry name" value="PHOSPHATIDYLGLYCEROPHOSPHATASE A"/>
    <property type="match status" value="1"/>
</dbReference>
<dbReference type="STRING" id="1220535.IMCC14465_00150"/>
<evidence type="ECO:0000256" key="1">
    <source>
        <dbReference type="PIRNR" id="PIRNR006162"/>
    </source>
</evidence>
<keyword evidence="1" id="KW-0378">Hydrolase</keyword>
<keyword evidence="5" id="KW-1185">Reference proteome</keyword>
<keyword evidence="1" id="KW-1003">Cell membrane</keyword>
<name>J9DJS8_9PROT</name>
<keyword evidence="1" id="KW-0997">Cell inner membrane</keyword>
<feature type="transmembrane region" description="Helical" evidence="2">
    <location>
        <begin position="50"/>
        <end position="73"/>
    </location>
</feature>
<dbReference type="InterPro" id="IPR007686">
    <property type="entry name" value="YutG/PgpA"/>
</dbReference>
<comment type="function">
    <text evidence="1">Lipid phosphatase which dephosphorylates phosphatidylglycerophosphate (PGP) to phosphatidylglycerol (PG).</text>
</comment>
<feature type="transmembrane region" description="Helical" evidence="2">
    <location>
        <begin position="138"/>
        <end position="160"/>
    </location>
</feature>
<sequence>MLKLKTPPQQLSSFSLVTLLASFGGSGFIAPASGTWGSLAALPLYSYILFNYNALYLIPLSIALFIGGLWASHKWLQAAQEQDNDPSMIVIDEAAGLSLTLAFAEMTLFSVFLGFVLFRFFDIAKPWPVSWLEKRFSGAFGIMIDDIAAGLMAGILLFLIQIYG</sequence>
<feature type="transmembrane region" description="Helical" evidence="2">
    <location>
        <begin position="94"/>
        <end position="118"/>
    </location>
</feature>
<comment type="subcellular location">
    <subcellularLocation>
        <location evidence="1">Cell inner membrane</location>
        <topology evidence="1">Multi-pass membrane protein</topology>
    </subcellularLocation>
</comment>
<dbReference type="GO" id="GO:0008962">
    <property type="term" value="F:phosphatidylglycerophosphatase activity"/>
    <property type="evidence" value="ECO:0007669"/>
    <property type="project" value="UniProtKB-EC"/>
</dbReference>
<dbReference type="AlphaFoldDB" id="J9DJS8"/>
<dbReference type="InterPro" id="IPR026037">
    <property type="entry name" value="PgpA"/>
</dbReference>
<dbReference type="PATRIC" id="fig|1220535.3.peg.14"/>
<evidence type="ECO:0000313" key="4">
    <source>
        <dbReference type="EMBL" id="EJW22176.1"/>
    </source>
</evidence>
<dbReference type="Pfam" id="PF04608">
    <property type="entry name" value="PgpA"/>
    <property type="match status" value="1"/>
</dbReference>
<feature type="domain" description="YutG/PgpA" evidence="3">
    <location>
        <begin position="20"/>
        <end position="160"/>
    </location>
</feature>
<dbReference type="GO" id="GO:0005886">
    <property type="term" value="C:plasma membrane"/>
    <property type="evidence" value="ECO:0007669"/>
    <property type="project" value="UniProtKB-SubCell"/>
</dbReference>
<dbReference type="OrthoDB" id="9804091at2"/>
<dbReference type="GO" id="GO:0046872">
    <property type="term" value="F:metal ion binding"/>
    <property type="evidence" value="ECO:0007669"/>
    <property type="project" value="UniProtKB-KW"/>
</dbReference>
<dbReference type="PIRSF" id="PIRSF006162">
    <property type="entry name" value="PgpA"/>
    <property type="match status" value="1"/>
</dbReference>
<evidence type="ECO:0000313" key="5">
    <source>
        <dbReference type="Proteomes" id="UP000004836"/>
    </source>
</evidence>
<reference evidence="4 5" key="1">
    <citation type="journal article" date="2012" name="J. Bacteriol.">
        <title>Genome Sequence of Strain IMCC14465, Isolated from the East Sea, Belonging to the PS1 Clade of Alphaproteobacteria.</title>
        <authorList>
            <person name="Yang S.J."/>
            <person name="Kang I."/>
            <person name="Cho J.C."/>
        </authorList>
    </citation>
    <scope>NUCLEOTIDE SEQUENCE [LARGE SCALE GENOMIC DNA]</scope>
    <source>
        <strain evidence="4 5">IMCC14465</strain>
    </source>
</reference>
<keyword evidence="1 2" id="KW-0472">Membrane</keyword>